<reference evidence="1" key="1">
    <citation type="submission" date="2024-07" db="EMBL/GenBank/DDBJ databases">
        <title>Halotolerant mesophilic bacterium Ornithinibacillus sp. 4-3, sp. nov., isolated from soil.</title>
        <authorList>
            <person name="Sidarenka A.V."/>
            <person name="Guliayeva D.E."/>
            <person name="Leanovich S.I."/>
            <person name="Hileuskaya K.S."/>
            <person name="Akhremchuk A.E."/>
            <person name="Sikolenko M.A."/>
            <person name="Valentovich L.N."/>
        </authorList>
    </citation>
    <scope>NUCLEOTIDE SEQUENCE</scope>
    <source>
        <strain evidence="1">4-3</strain>
    </source>
</reference>
<protein>
    <recommendedName>
        <fullName evidence="2">YolD-like family protein</fullName>
    </recommendedName>
</protein>
<proteinExistence type="predicted"/>
<dbReference type="AlphaFoldDB" id="A0AB39HQT4"/>
<organism evidence="1">
    <name type="scientific">Ornithinibacillus sp. 4-3</name>
    <dbReference type="NCBI Taxonomy" id="3231488"/>
    <lineage>
        <taxon>Bacteria</taxon>
        <taxon>Bacillati</taxon>
        <taxon>Bacillota</taxon>
        <taxon>Bacilli</taxon>
        <taxon>Bacillales</taxon>
        <taxon>Bacillaceae</taxon>
        <taxon>Ornithinibacillus</taxon>
    </lineage>
</organism>
<evidence type="ECO:0008006" key="2">
    <source>
        <dbReference type="Google" id="ProtNLM"/>
    </source>
</evidence>
<accession>A0AB39HQT4</accession>
<evidence type="ECO:0000313" key="1">
    <source>
        <dbReference type="EMBL" id="XDK34322.1"/>
    </source>
</evidence>
<name>A0AB39HQT4_9BACI</name>
<gene>
    <name evidence="1" type="ORF">AB4Y30_08210</name>
</gene>
<sequence length="140" mass="16547">MRQFSIPKRWNVIKVTPEQFGYEDRGIVKWFGMMLSDHSEALKKEEVDRQMLTVAPKNKMTEIEISKALFHANADDYPILIQANIIKNGNYYKDIECKVLGYDDNQIYLLLRDGRTVSCTLDQIRNVECMDSFEWYDKMH</sequence>
<dbReference type="EMBL" id="CP162599">
    <property type="protein sequence ID" value="XDK34322.1"/>
    <property type="molecule type" value="Genomic_DNA"/>
</dbReference>
<dbReference type="RefSeq" id="WP_368654996.1">
    <property type="nucleotide sequence ID" value="NZ_CP162599.1"/>
</dbReference>